<dbReference type="PANTHER" id="PTHR42879">
    <property type="entry name" value="3-OXOACYL-(ACYL-CARRIER-PROTEIN) REDUCTASE"/>
    <property type="match status" value="1"/>
</dbReference>
<dbReference type="InterPro" id="IPR050259">
    <property type="entry name" value="SDR"/>
</dbReference>
<comment type="subunit">
    <text evidence="12">Homotetramer.</text>
</comment>
<dbReference type="AlphaFoldDB" id="A0AAX1EGQ6"/>
<dbReference type="CDD" id="cd05333">
    <property type="entry name" value="BKR_SDR_c"/>
    <property type="match status" value="1"/>
</dbReference>
<dbReference type="NCBIfam" id="NF004197">
    <property type="entry name" value="PRK05653.1-1"/>
    <property type="match status" value="1"/>
</dbReference>
<dbReference type="PRINTS" id="PR00081">
    <property type="entry name" value="GDHRDH"/>
</dbReference>
<accession>A0AAX1EGQ6</accession>
<dbReference type="InterPro" id="IPR020904">
    <property type="entry name" value="Sc_DH/Rdtase_CS"/>
</dbReference>
<dbReference type="PANTHER" id="PTHR42879:SF2">
    <property type="entry name" value="3-OXOACYL-[ACYL-CARRIER-PROTEIN] REDUCTASE FABG"/>
    <property type="match status" value="1"/>
</dbReference>
<dbReference type="RefSeq" id="WP_135060413.1">
    <property type="nucleotide sequence ID" value="NZ_CP038254.1"/>
</dbReference>
<evidence type="ECO:0000256" key="1">
    <source>
        <dbReference type="ARBA" id="ARBA00002607"/>
    </source>
</evidence>
<sequence length="249" mass="26660">MSLKLEDKIALVTGATRGIGKAIALQLAKNGAYVIGTATSEKGVIAINDMLRQENLSGEGLQLDVTDPAQIENLMSQLSDKNQSPAILVNNAGITADNLLLRMDDEEWYRVIETNLNSVYRMSKACLKSMFRARWGRIINIGSVVGASGNSGQSNYTAAKAGIVGFSKSLAQEIGSRGITVNVVAPGFIDTDMTASLPDAVKEEMLKRIPLRKLGTVDDVAETVVFLASDSAKYITGETIHVNGGMYMD</sequence>
<keyword evidence="5 12" id="KW-0276">Fatty acid metabolism</keyword>
<organism evidence="14 15">
    <name type="scientific">Legionella israelensis</name>
    <dbReference type="NCBI Taxonomy" id="454"/>
    <lineage>
        <taxon>Bacteria</taxon>
        <taxon>Pseudomonadati</taxon>
        <taxon>Pseudomonadota</taxon>
        <taxon>Gammaproteobacteria</taxon>
        <taxon>Legionellales</taxon>
        <taxon>Legionellaceae</taxon>
        <taxon>Legionella</taxon>
    </lineage>
</organism>
<dbReference type="PROSITE" id="PS00061">
    <property type="entry name" value="ADH_SHORT"/>
    <property type="match status" value="1"/>
</dbReference>
<dbReference type="EC" id="1.1.1.100" evidence="12"/>
<dbReference type="EMBL" id="CP038254">
    <property type="protein sequence ID" value="QBR84165.1"/>
    <property type="molecule type" value="Genomic_DNA"/>
</dbReference>
<evidence type="ECO:0000256" key="6">
    <source>
        <dbReference type="ARBA" id="ARBA00022857"/>
    </source>
</evidence>
<name>A0AAX1EGQ6_9GAMM</name>
<keyword evidence="8 12" id="KW-0443">Lipid metabolism</keyword>
<evidence type="ECO:0000256" key="7">
    <source>
        <dbReference type="ARBA" id="ARBA00023002"/>
    </source>
</evidence>
<dbReference type="InterPro" id="IPR057326">
    <property type="entry name" value="KR_dom"/>
</dbReference>
<evidence type="ECO:0000256" key="2">
    <source>
        <dbReference type="ARBA" id="ARBA00005194"/>
    </source>
</evidence>
<keyword evidence="6 11" id="KW-0521">NADP</keyword>
<keyword evidence="7 12" id="KW-0560">Oxidoreductase</keyword>
<evidence type="ECO:0000256" key="10">
    <source>
        <dbReference type="PIRSR" id="PIRSR611284-1"/>
    </source>
</evidence>
<keyword evidence="4 12" id="KW-0444">Lipid biosynthesis</keyword>
<evidence type="ECO:0000313" key="14">
    <source>
        <dbReference type="EMBL" id="QBR84165.1"/>
    </source>
</evidence>
<feature type="active site" description="Proton acceptor" evidence="10">
    <location>
        <position position="156"/>
    </location>
</feature>
<gene>
    <name evidence="14" type="primary">fabG</name>
    <name evidence="14" type="ORF">E3983_07210</name>
</gene>
<dbReference type="InterPro" id="IPR011284">
    <property type="entry name" value="3oxo_ACP_reduc"/>
</dbReference>
<evidence type="ECO:0000256" key="4">
    <source>
        <dbReference type="ARBA" id="ARBA00022516"/>
    </source>
</evidence>
<dbReference type="NCBIfam" id="TIGR01830">
    <property type="entry name" value="3oxo_ACP_reduc"/>
    <property type="match status" value="1"/>
</dbReference>
<evidence type="ECO:0000256" key="3">
    <source>
        <dbReference type="ARBA" id="ARBA00006484"/>
    </source>
</evidence>
<evidence type="ECO:0000256" key="12">
    <source>
        <dbReference type="RuleBase" id="RU366074"/>
    </source>
</evidence>
<feature type="binding site" evidence="11">
    <location>
        <position position="39"/>
    </location>
    <ligand>
        <name>NADP(+)</name>
        <dbReference type="ChEBI" id="CHEBI:58349"/>
    </ligand>
</feature>
<dbReference type="InterPro" id="IPR036291">
    <property type="entry name" value="NAD(P)-bd_dom_sf"/>
</dbReference>
<evidence type="ECO:0000256" key="8">
    <source>
        <dbReference type="ARBA" id="ARBA00023098"/>
    </source>
</evidence>
<dbReference type="Proteomes" id="UP000295517">
    <property type="component" value="Chromosome"/>
</dbReference>
<dbReference type="NCBIfam" id="NF009464">
    <property type="entry name" value="PRK12824.1"/>
    <property type="match status" value="1"/>
</dbReference>
<comment type="similarity">
    <text evidence="3 12">Belongs to the short-chain dehydrogenases/reductases (SDR) family.</text>
</comment>
<evidence type="ECO:0000256" key="11">
    <source>
        <dbReference type="PIRSR" id="PIRSR611284-2"/>
    </source>
</evidence>
<evidence type="ECO:0000313" key="15">
    <source>
        <dbReference type="Proteomes" id="UP000295517"/>
    </source>
</evidence>
<dbReference type="Gene3D" id="3.40.50.720">
    <property type="entry name" value="NAD(P)-binding Rossmann-like Domain"/>
    <property type="match status" value="1"/>
</dbReference>
<dbReference type="FunFam" id="3.40.50.720:FF:000037">
    <property type="entry name" value="3-oxoacyl-[acyl-carrier-protein] reductase FabG"/>
    <property type="match status" value="1"/>
</dbReference>
<evidence type="ECO:0000259" key="13">
    <source>
        <dbReference type="SMART" id="SM00822"/>
    </source>
</evidence>
<dbReference type="NCBIfam" id="NF009466">
    <property type="entry name" value="PRK12826.1-2"/>
    <property type="match status" value="1"/>
</dbReference>
<dbReference type="Pfam" id="PF13561">
    <property type="entry name" value="adh_short_C2"/>
    <property type="match status" value="1"/>
</dbReference>
<feature type="domain" description="Ketoreductase" evidence="13">
    <location>
        <begin position="8"/>
        <end position="192"/>
    </location>
</feature>
<keyword evidence="9 12" id="KW-0275">Fatty acid biosynthesis</keyword>
<feature type="binding site" evidence="11">
    <location>
        <begin position="14"/>
        <end position="17"/>
    </location>
    <ligand>
        <name>NADP(+)</name>
        <dbReference type="ChEBI" id="CHEBI:58349"/>
    </ligand>
</feature>
<dbReference type="InterPro" id="IPR002347">
    <property type="entry name" value="SDR_fam"/>
</dbReference>
<dbReference type="GO" id="GO:0004316">
    <property type="term" value="F:3-oxoacyl-[acyl-carrier-protein] reductase (NADPH) activity"/>
    <property type="evidence" value="ECO:0007669"/>
    <property type="project" value="UniProtKB-UniRule"/>
</dbReference>
<protein>
    <recommendedName>
        <fullName evidence="12">3-oxoacyl-[acyl-carrier-protein] reductase</fullName>
        <ecNumber evidence="12">1.1.1.100</ecNumber>
    </recommendedName>
</protein>
<feature type="binding site" evidence="11">
    <location>
        <position position="189"/>
    </location>
    <ligand>
        <name>NADP(+)</name>
        <dbReference type="ChEBI" id="CHEBI:58349"/>
    </ligand>
</feature>
<dbReference type="SUPFAM" id="SSF51735">
    <property type="entry name" value="NAD(P)-binding Rossmann-fold domains"/>
    <property type="match status" value="1"/>
</dbReference>
<evidence type="ECO:0000256" key="9">
    <source>
        <dbReference type="ARBA" id="ARBA00023160"/>
    </source>
</evidence>
<dbReference type="PRINTS" id="PR00080">
    <property type="entry name" value="SDRFAMILY"/>
</dbReference>
<feature type="binding site" evidence="11">
    <location>
        <begin position="156"/>
        <end position="160"/>
    </location>
    <ligand>
        <name>NADP(+)</name>
        <dbReference type="ChEBI" id="CHEBI:58349"/>
    </ligand>
</feature>
<evidence type="ECO:0000256" key="5">
    <source>
        <dbReference type="ARBA" id="ARBA00022832"/>
    </source>
</evidence>
<reference evidence="14 15" key="1">
    <citation type="submission" date="2019-03" db="EMBL/GenBank/DDBJ databases">
        <title>Diverse conjugative elements silence natural transformation in Legionella species.</title>
        <authorList>
            <person name="Durieux I."/>
            <person name="Ginevra C."/>
            <person name="Attaiech L."/>
            <person name="Picq K."/>
            <person name="Juan P.A."/>
            <person name="Jarraud S."/>
            <person name="Charpentier X."/>
        </authorList>
    </citation>
    <scope>NUCLEOTIDE SEQUENCE [LARGE SCALE GENOMIC DNA]</scope>
    <source>
        <strain evidence="14 15">HL-0427-4011</strain>
    </source>
</reference>
<dbReference type="SMART" id="SM00822">
    <property type="entry name" value="PKS_KR"/>
    <property type="match status" value="1"/>
</dbReference>
<comment type="catalytic activity">
    <reaction evidence="12">
        <text>a (3R)-hydroxyacyl-[ACP] + NADP(+) = a 3-oxoacyl-[ACP] + NADPH + H(+)</text>
        <dbReference type="Rhea" id="RHEA:17397"/>
        <dbReference type="Rhea" id="RHEA-COMP:9916"/>
        <dbReference type="Rhea" id="RHEA-COMP:9945"/>
        <dbReference type="ChEBI" id="CHEBI:15378"/>
        <dbReference type="ChEBI" id="CHEBI:57783"/>
        <dbReference type="ChEBI" id="CHEBI:58349"/>
        <dbReference type="ChEBI" id="CHEBI:78776"/>
        <dbReference type="ChEBI" id="CHEBI:78827"/>
        <dbReference type="EC" id="1.1.1.100"/>
    </reaction>
</comment>
<comment type="function">
    <text evidence="1 12">Catalyzes the NADPH-dependent reduction of beta-ketoacyl-ACP substrates to beta-hydroxyacyl-ACP products, the first reductive step in the elongation cycle of fatty acid biosynthesis.</text>
</comment>
<proteinExistence type="inferred from homology"/>
<comment type="pathway">
    <text evidence="2 12">Lipid metabolism; fatty acid biosynthesis.</text>
</comment>
<dbReference type="GO" id="GO:0051287">
    <property type="term" value="F:NAD binding"/>
    <property type="evidence" value="ECO:0007669"/>
    <property type="project" value="UniProtKB-UniRule"/>
</dbReference>
<dbReference type="GO" id="GO:0030497">
    <property type="term" value="P:fatty acid elongation"/>
    <property type="evidence" value="ECO:0007669"/>
    <property type="project" value="UniProtKB-ARBA"/>
</dbReference>
<feature type="binding site" evidence="11">
    <location>
        <position position="91"/>
    </location>
    <ligand>
        <name>NADP(+)</name>
        <dbReference type="ChEBI" id="CHEBI:58349"/>
    </ligand>
</feature>